<accession>A0A3P6F645</accession>
<gene>
    <name evidence="1" type="ORF">BOLC7T44429H</name>
</gene>
<name>A0A3P6F645_BRAOL</name>
<evidence type="ECO:0000313" key="1">
    <source>
        <dbReference type="EMBL" id="VDD38869.1"/>
    </source>
</evidence>
<sequence>MGLQLSITNLLVVSQIKEVIIIPIIRRGRYLPTPTPVILTVSMTFHSPTRSLINQDALKSISSITGGLFPGMKQFHKNLANVGRRLEYLLLTWGED</sequence>
<protein>
    <submittedName>
        <fullName evidence="1">Uncharacterized protein</fullName>
    </submittedName>
</protein>
<proteinExistence type="predicted"/>
<reference evidence="1" key="1">
    <citation type="submission" date="2018-11" db="EMBL/GenBank/DDBJ databases">
        <authorList>
            <consortium name="Genoscope - CEA"/>
            <person name="William W."/>
        </authorList>
    </citation>
    <scope>NUCLEOTIDE SEQUENCE</scope>
</reference>
<dbReference type="AlphaFoldDB" id="A0A3P6F645"/>
<organism evidence="1">
    <name type="scientific">Brassica oleracea</name>
    <name type="common">Wild cabbage</name>
    <dbReference type="NCBI Taxonomy" id="3712"/>
    <lineage>
        <taxon>Eukaryota</taxon>
        <taxon>Viridiplantae</taxon>
        <taxon>Streptophyta</taxon>
        <taxon>Embryophyta</taxon>
        <taxon>Tracheophyta</taxon>
        <taxon>Spermatophyta</taxon>
        <taxon>Magnoliopsida</taxon>
        <taxon>eudicotyledons</taxon>
        <taxon>Gunneridae</taxon>
        <taxon>Pentapetalae</taxon>
        <taxon>rosids</taxon>
        <taxon>malvids</taxon>
        <taxon>Brassicales</taxon>
        <taxon>Brassicaceae</taxon>
        <taxon>Brassiceae</taxon>
        <taxon>Brassica</taxon>
    </lineage>
</organism>
<dbReference type="EMBL" id="LR031876">
    <property type="protein sequence ID" value="VDD38869.1"/>
    <property type="molecule type" value="Genomic_DNA"/>
</dbReference>